<comment type="cofactor">
    <cofactor evidence="1">
        <name>Mg(2+)</name>
        <dbReference type="ChEBI" id="CHEBI:18420"/>
    </cofactor>
</comment>
<dbReference type="STRING" id="321267.SHM7688_03307"/>
<protein>
    <recommendedName>
        <fullName evidence="10 11">Sulfoacetaldehyde acetyltransferase</fullName>
        <ecNumber evidence="4 11">2.3.3.15</ecNumber>
    </recommendedName>
</protein>
<dbReference type="Pfam" id="PF02775">
    <property type="entry name" value="TPP_enzyme_C"/>
    <property type="match status" value="1"/>
</dbReference>
<dbReference type="InterPro" id="IPR045229">
    <property type="entry name" value="TPP_enz"/>
</dbReference>
<dbReference type="GO" id="GO:0005948">
    <property type="term" value="C:acetolactate synthase complex"/>
    <property type="evidence" value="ECO:0007669"/>
    <property type="project" value="TreeGrafter"/>
</dbReference>
<evidence type="ECO:0000256" key="3">
    <source>
        <dbReference type="ARBA" id="ARBA00007812"/>
    </source>
</evidence>
<evidence type="ECO:0000259" key="13">
    <source>
        <dbReference type="Pfam" id="PF00205"/>
    </source>
</evidence>
<evidence type="ECO:0000256" key="10">
    <source>
        <dbReference type="ARBA" id="ARBA00074574"/>
    </source>
</evidence>
<dbReference type="InterPro" id="IPR029035">
    <property type="entry name" value="DHS-like_NAD/FAD-binding_dom"/>
</dbReference>
<comment type="similarity">
    <text evidence="3 12">Belongs to the TPP enzyme family.</text>
</comment>
<dbReference type="EMBL" id="CYPW01000032">
    <property type="protein sequence ID" value="CUH53838.1"/>
    <property type="molecule type" value="Genomic_DNA"/>
</dbReference>
<dbReference type="Pfam" id="PF02776">
    <property type="entry name" value="TPP_enzyme_N"/>
    <property type="match status" value="1"/>
</dbReference>
<keyword evidence="9 16" id="KW-0012">Acyltransferase</keyword>
<dbReference type="AlphaFoldDB" id="A0A0P1ETD7"/>
<feature type="domain" description="Thiamine pyrophosphate enzyme central" evidence="13">
    <location>
        <begin position="187"/>
        <end position="323"/>
    </location>
</feature>
<dbReference type="GO" id="GO:0030976">
    <property type="term" value="F:thiamine pyrophosphate binding"/>
    <property type="evidence" value="ECO:0007669"/>
    <property type="project" value="InterPro"/>
</dbReference>
<organism evidence="16 17">
    <name type="scientific">Shimia marina</name>
    <dbReference type="NCBI Taxonomy" id="321267"/>
    <lineage>
        <taxon>Bacteria</taxon>
        <taxon>Pseudomonadati</taxon>
        <taxon>Pseudomonadota</taxon>
        <taxon>Alphaproteobacteria</taxon>
        <taxon>Rhodobacterales</taxon>
        <taxon>Roseobacteraceae</taxon>
    </lineage>
</organism>
<dbReference type="InterPro" id="IPR000399">
    <property type="entry name" value="TPP-bd_CS"/>
</dbReference>
<dbReference type="InterPro" id="IPR011766">
    <property type="entry name" value="TPP_enzyme_TPP-bd"/>
</dbReference>
<evidence type="ECO:0000256" key="2">
    <source>
        <dbReference type="ARBA" id="ARBA00001964"/>
    </source>
</evidence>
<comment type="cofactor">
    <cofactor evidence="2">
        <name>thiamine diphosphate</name>
        <dbReference type="ChEBI" id="CHEBI:58937"/>
    </cofactor>
</comment>
<dbReference type="InterPro" id="IPR029061">
    <property type="entry name" value="THDP-binding"/>
</dbReference>
<evidence type="ECO:0000256" key="8">
    <source>
        <dbReference type="ARBA" id="ARBA00023052"/>
    </source>
</evidence>
<dbReference type="PANTHER" id="PTHR18968">
    <property type="entry name" value="THIAMINE PYROPHOSPHATE ENZYMES"/>
    <property type="match status" value="1"/>
</dbReference>
<keyword evidence="5 16" id="KW-0808">Transferase</keyword>
<dbReference type="GO" id="GO:0003984">
    <property type="term" value="F:acetolactate synthase activity"/>
    <property type="evidence" value="ECO:0007669"/>
    <property type="project" value="TreeGrafter"/>
</dbReference>
<name>A0A0P1ETD7_9RHOB</name>
<feature type="domain" description="Thiamine pyrophosphate enzyme N-terminal TPP-binding" evidence="15">
    <location>
        <begin position="3"/>
        <end position="119"/>
    </location>
</feature>
<evidence type="ECO:0000256" key="6">
    <source>
        <dbReference type="ARBA" id="ARBA00022723"/>
    </source>
</evidence>
<evidence type="ECO:0000256" key="12">
    <source>
        <dbReference type="RuleBase" id="RU362132"/>
    </source>
</evidence>
<dbReference type="GO" id="GO:0000287">
    <property type="term" value="F:magnesium ion binding"/>
    <property type="evidence" value="ECO:0007669"/>
    <property type="project" value="InterPro"/>
</dbReference>
<keyword evidence="6" id="KW-0479">Metal-binding</keyword>
<dbReference type="Gene3D" id="3.40.50.1220">
    <property type="entry name" value="TPP-binding domain"/>
    <property type="match status" value="1"/>
</dbReference>
<dbReference type="Gene3D" id="3.40.50.970">
    <property type="match status" value="2"/>
</dbReference>
<dbReference type="GO" id="GO:0009099">
    <property type="term" value="P:L-valine biosynthetic process"/>
    <property type="evidence" value="ECO:0007669"/>
    <property type="project" value="TreeGrafter"/>
</dbReference>
<keyword evidence="8 12" id="KW-0786">Thiamine pyrophosphate</keyword>
<dbReference type="CDD" id="cd07035">
    <property type="entry name" value="TPP_PYR_POX_like"/>
    <property type="match status" value="1"/>
</dbReference>
<evidence type="ECO:0000259" key="14">
    <source>
        <dbReference type="Pfam" id="PF02775"/>
    </source>
</evidence>
<dbReference type="GO" id="GO:0050660">
    <property type="term" value="F:flavin adenine dinucleotide binding"/>
    <property type="evidence" value="ECO:0007669"/>
    <property type="project" value="TreeGrafter"/>
</dbReference>
<dbReference type="SUPFAM" id="SSF52467">
    <property type="entry name" value="DHS-like NAD/FAD-binding domain"/>
    <property type="match status" value="1"/>
</dbReference>
<evidence type="ECO:0000256" key="11">
    <source>
        <dbReference type="NCBIfam" id="TIGR03457"/>
    </source>
</evidence>
<evidence type="ECO:0000256" key="7">
    <source>
        <dbReference type="ARBA" id="ARBA00022842"/>
    </source>
</evidence>
<dbReference type="FunFam" id="3.40.50.970:FF:000107">
    <property type="entry name" value="Sulfoacetaldehyde acetyltransferase Xsc"/>
    <property type="match status" value="1"/>
</dbReference>
<feature type="domain" description="Thiamine pyrophosphate enzyme TPP-binding" evidence="14">
    <location>
        <begin position="405"/>
        <end position="557"/>
    </location>
</feature>
<dbReference type="InterPro" id="IPR017820">
    <property type="entry name" value="Sulphoacetald_Actrfrase"/>
</dbReference>
<dbReference type="NCBIfam" id="NF005713">
    <property type="entry name" value="PRK07525.1"/>
    <property type="match status" value="1"/>
</dbReference>
<dbReference type="InterPro" id="IPR012000">
    <property type="entry name" value="Thiamin_PyroP_enz_cen_dom"/>
</dbReference>
<reference evidence="16 17" key="1">
    <citation type="submission" date="2015-09" db="EMBL/GenBank/DDBJ databases">
        <authorList>
            <consortium name="Swine Surveillance"/>
        </authorList>
    </citation>
    <scope>NUCLEOTIDE SEQUENCE [LARGE SCALE GENOMIC DNA]</scope>
    <source>
        <strain evidence="16 17">CECT 7688</strain>
    </source>
</reference>
<dbReference type="GO" id="GO:0050487">
    <property type="term" value="F:sulfoacetaldehyde acetyltransferase activity"/>
    <property type="evidence" value="ECO:0007669"/>
    <property type="project" value="UniProtKB-UniRule"/>
</dbReference>
<dbReference type="GO" id="GO:0009097">
    <property type="term" value="P:isoleucine biosynthetic process"/>
    <property type="evidence" value="ECO:0007669"/>
    <property type="project" value="TreeGrafter"/>
</dbReference>
<dbReference type="NCBIfam" id="TIGR03457">
    <property type="entry name" value="sulphoacet_xsc"/>
    <property type="match status" value="1"/>
</dbReference>
<evidence type="ECO:0000259" key="15">
    <source>
        <dbReference type="Pfam" id="PF02776"/>
    </source>
</evidence>
<evidence type="ECO:0000256" key="9">
    <source>
        <dbReference type="ARBA" id="ARBA00023315"/>
    </source>
</evidence>
<dbReference type="PROSITE" id="PS00187">
    <property type="entry name" value="TPP_ENZYMES"/>
    <property type="match status" value="1"/>
</dbReference>
<dbReference type="SUPFAM" id="SSF52518">
    <property type="entry name" value="Thiamin diphosphate-binding fold (THDP-binding)"/>
    <property type="match status" value="2"/>
</dbReference>
<dbReference type="GO" id="GO:0019529">
    <property type="term" value="P:taurine catabolic process"/>
    <property type="evidence" value="ECO:0007669"/>
    <property type="project" value="UniProtKB-UniRule"/>
</dbReference>
<evidence type="ECO:0000313" key="16">
    <source>
        <dbReference type="EMBL" id="CUH53838.1"/>
    </source>
</evidence>
<dbReference type="PANTHER" id="PTHR18968:SF13">
    <property type="entry name" value="ACETOLACTATE SYNTHASE CATALYTIC SUBUNIT, MITOCHONDRIAL"/>
    <property type="match status" value="1"/>
</dbReference>
<evidence type="ECO:0000256" key="4">
    <source>
        <dbReference type="ARBA" id="ARBA00012971"/>
    </source>
</evidence>
<accession>A0A0P1ETD7</accession>
<dbReference type="EC" id="2.3.3.15" evidence="4 11"/>
<dbReference type="Pfam" id="PF00205">
    <property type="entry name" value="TPP_enzyme_M"/>
    <property type="match status" value="1"/>
</dbReference>
<gene>
    <name evidence="16" type="primary">xsc</name>
    <name evidence="16" type="ORF">SHM7688_03307</name>
</gene>
<evidence type="ECO:0000256" key="5">
    <source>
        <dbReference type="ARBA" id="ARBA00022679"/>
    </source>
</evidence>
<evidence type="ECO:0000256" key="1">
    <source>
        <dbReference type="ARBA" id="ARBA00001946"/>
    </source>
</evidence>
<dbReference type="RefSeq" id="WP_058241014.1">
    <property type="nucleotide sequence ID" value="NZ_CYPW01000032.1"/>
</dbReference>
<dbReference type="Proteomes" id="UP000054823">
    <property type="component" value="Unassembled WGS sequence"/>
</dbReference>
<evidence type="ECO:0000313" key="17">
    <source>
        <dbReference type="Proteomes" id="UP000054823"/>
    </source>
</evidence>
<dbReference type="OrthoDB" id="4494979at2"/>
<keyword evidence="17" id="KW-1185">Reference proteome</keyword>
<sequence length="593" mass="63450">MKMTTEEAFVKVLQKHGIEHVFGIIGSAFMPISDIFPQAGITFWDCAHEGSGGMMADGYTRATGKMSMMIAQNGPGITNFVTAVKTAYWNHTPLLLVTPQAANKTVGQGGFQEVEQMALFQDMVAYQEEVRDPSRVAEVLARVIAQAKRHSAPAQINIPRDVWTQVIDITLPEPVEFEASSGGTDSVAQAAALLSEAKNPVMLNGAGVVLSKGGIDASMALAEKLDAPVCVGYQHNDAFPGSHPLFAGPLGYNGSKAAMELIKDADVVLALGTRLNPFSTLPGYGMEYWPTDAKIIQVDINPNRIGLTKKVDVGIVGDAAKVATGILTQLAEAAGDAGRDARKSHIAKTKSAWAQQLSSMDHEDDDPGTTWNERARADKPEWMSPRMAWRAIQSALPREAIISSDIGNNCAIGNAYPDFDAGRKYLAPGLFGPCGYGLPSVIGAKIGCPDVPVVGFSGDGAFGIAVTELTAIGREEWPAVTQVVFRNYQWGAEKRNSTLWYDDNFVGTELDTQVSYAGIAQACGLQGVVARTMEELTAALNKAVEDQMTHGKTTLIEAMINQELGEPFRRDAMKKPVAVAGIDPADMVPQQGH</sequence>
<proteinExistence type="inferred from homology"/>
<keyword evidence="7" id="KW-0460">Magnesium</keyword>
<dbReference type="InterPro" id="IPR012001">
    <property type="entry name" value="Thiamin_PyroP_enz_TPP-bd_dom"/>
</dbReference>